<dbReference type="RefSeq" id="WP_284191915.1">
    <property type="nucleotide sequence ID" value="NZ_BSPW01000032.1"/>
</dbReference>
<accession>A0ABQ6EYZ0</accession>
<keyword evidence="3" id="KW-1185">Reference proteome</keyword>
<gene>
    <name evidence="2" type="ORF">GCM10007938_17970</name>
</gene>
<protein>
    <recommendedName>
        <fullName evidence="4">DUF1311 domain-containing protein</fullName>
    </recommendedName>
</protein>
<dbReference type="Proteomes" id="UP001157138">
    <property type="component" value="Unassembled WGS sequence"/>
</dbReference>
<evidence type="ECO:0000313" key="2">
    <source>
        <dbReference type="EMBL" id="GLT18019.1"/>
    </source>
</evidence>
<dbReference type="EMBL" id="BSPW01000032">
    <property type="protein sequence ID" value="GLT18019.1"/>
    <property type="molecule type" value="Genomic_DNA"/>
</dbReference>
<comment type="caution">
    <text evidence="2">The sequence shown here is derived from an EMBL/GenBank/DDBJ whole genome shotgun (WGS) entry which is preliminary data.</text>
</comment>
<feature type="chain" id="PRO_5045869415" description="DUF1311 domain-containing protein" evidence="1">
    <location>
        <begin position="19"/>
        <end position="352"/>
    </location>
</feature>
<evidence type="ECO:0008006" key="4">
    <source>
        <dbReference type="Google" id="ProtNLM"/>
    </source>
</evidence>
<sequence length="352" mass="39683">MNKFLCTFSLILSTTAIAQDEFKVTDVVDSFTLNGQPAASILYCATQNDADCLSFTLNRDSLLKLLNEGLIKNQQGNNKDFDVTSSINGRRSTISEEFTSGASLKLMNRHKDNKTLSIDYFAQLYNTPDKQFPEGSYIKFERSNFILEEPHYTTLLNIVLDKPSNTQLAQLNDCDYAGQIMGAFEPTLAKMMTMTNSTYQQIAEWRVSTFSPRVSEIENKFSLTPSEAIAENREISSIVLSDVVNRSKIFIQEIFSTARHNKSDEGIKEQLRIMKGAILTYAQKCTPKEFEQYNQPQTEKKQTTTAKSPIIKMSASGICHSPNSSWYNRTNDYTAYKSIESCIANGGRLPKQ</sequence>
<name>A0ABQ6EYZ0_9VIBR</name>
<evidence type="ECO:0000256" key="1">
    <source>
        <dbReference type="SAM" id="SignalP"/>
    </source>
</evidence>
<organism evidence="2 3">
    <name type="scientific">Vibrio zhanjiangensis</name>
    <dbReference type="NCBI Taxonomy" id="1046128"/>
    <lineage>
        <taxon>Bacteria</taxon>
        <taxon>Pseudomonadati</taxon>
        <taxon>Pseudomonadota</taxon>
        <taxon>Gammaproteobacteria</taxon>
        <taxon>Vibrionales</taxon>
        <taxon>Vibrionaceae</taxon>
        <taxon>Vibrio</taxon>
    </lineage>
</organism>
<evidence type="ECO:0000313" key="3">
    <source>
        <dbReference type="Proteomes" id="UP001157138"/>
    </source>
</evidence>
<reference evidence="3" key="1">
    <citation type="journal article" date="2019" name="Int. J. Syst. Evol. Microbiol.">
        <title>The Global Catalogue of Microorganisms (GCM) 10K type strain sequencing project: providing services to taxonomists for standard genome sequencing and annotation.</title>
        <authorList>
            <consortium name="The Broad Institute Genomics Platform"/>
            <consortium name="The Broad Institute Genome Sequencing Center for Infectious Disease"/>
            <person name="Wu L."/>
            <person name="Ma J."/>
        </authorList>
    </citation>
    <scope>NUCLEOTIDE SEQUENCE [LARGE SCALE GENOMIC DNA]</scope>
    <source>
        <strain evidence="3">NBRC 108723</strain>
    </source>
</reference>
<keyword evidence="1" id="KW-0732">Signal</keyword>
<proteinExistence type="predicted"/>
<feature type="signal peptide" evidence="1">
    <location>
        <begin position="1"/>
        <end position="18"/>
    </location>
</feature>